<dbReference type="InterPro" id="IPR017871">
    <property type="entry name" value="ABC_transporter-like_CS"/>
</dbReference>
<keyword evidence="6 7" id="KW-0472">Membrane</keyword>
<protein>
    <recommendedName>
        <fullName evidence="12">ABC transporter domain-containing protein</fullName>
    </recommendedName>
</protein>
<evidence type="ECO:0000313" key="10">
    <source>
        <dbReference type="EMBL" id="KAK4876452.1"/>
    </source>
</evidence>
<dbReference type="AlphaFoldDB" id="A0AAN7SDJ5"/>
<feature type="domain" description="ABC transporter" evidence="8">
    <location>
        <begin position="13"/>
        <end position="246"/>
    </location>
</feature>
<dbReference type="GO" id="GO:0016020">
    <property type="term" value="C:membrane"/>
    <property type="evidence" value="ECO:0007669"/>
    <property type="project" value="UniProtKB-SubCell"/>
</dbReference>
<feature type="transmembrane region" description="Helical" evidence="7">
    <location>
        <begin position="678"/>
        <end position="701"/>
    </location>
</feature>
<evidence type="ECO:0000259" key="8">
    <source>
        <dbReference type="PROSITE" id="PS50893"/>
    </source>
</evidence>
<feature type="transmembrane region" description="Helical" evidence="7">
    <location>
        <begin position="620"/>
        <end position="641"/>
    </location>
</feature>
<dbReference type="GO" id="GO:0005524">
    <property type="term" value="F:ATP binding"/>
    <property type="evidence" value="ECO:0007669"/>
    <property type="project" value="UniProtKB-KW"/>
</dbReference>
<dbReference type="SUPFAM" id="SSF52540">
    <property type="entry name" value="P-loop containing nucleoside triphosphate hydrolases"/>
    <property type="match status" value="1"/>
</dbReference>
<evidence type="ECO:0000256" key="2">
    <source>
        <dbReference type="ARBA" id="ARBA00022692"/>
    </source>
</evidence>
<feature type="domain" description="ABC transmembrane type-2" evidence="9">
    <location>
        <begin position="476"/>
        <end position="704"/>
    </location>
</feature>
<proteinExistence type="predicted"/>
<dbReference type="InterPro" id="IPR013525">
    <property type="entry name" value="ABC2_TM"/>
</dbReference>
<keyword evidence="3" id="KW-0547">Nucleotide-binding</keyword>
<dbReference type="CDD" id="cd03230">
    <property type="entry name" value="ABC_DR_subfamily_A"/>
    <property type="match status" value="1"/>
</dbReference>
<dbReference type="PANTHER" id="PTHR43038">
    <property type="entry name" value="ATP-BINDING CASSETTE, SUB-FAMILY H, MEMBER 1"/>
    <property type="match status" value="1"/>
</dbReference>
<keyword evidence="4" id="KW-0067">ATP-binding</keyword>
<dbReference type="InterPro" id="IPR003593">
    <property type="entry name" value="AAA+_ATPase"/>
</dbReference>
<dbReference type="GO" id="GO:0016887">
    <property type="term" value="F:ATP hydrolysis activity"/>
    <property type="evidence" value="ECO:0007669"/>
    <property type="project" value="InterPro"/>
</dbReference>
<dbReference type="Pfam" id="PF00005">
    <property type="entry name" value="ABC_tran"/>
    <property type="match status" value="1"/>
</dbReference>
<dbReference type="PROSITE" id="PS51012">
    <property type="entry name" value="ABC_TM2"/>
    <property type="match status" value="1"/>
</dbReference>
<dbReference type="InterPro" id="IPR047817">
    <property type="entry name" value="ABC2_TM_bact-type"/>
</dbReference>
<sequence length="720" mass="81546">MEESQNEYYPPTILVQRACKQYMFKKVRFSVLDHLNMTVPRGCIYGLLGASGCGKTTLLNCILNFKKIDSGKILVFGGVPGTKQSGISSPRVGYMPQELALGPNLSIREALKFFGWIAGMSFKSIDHRTKVLAKLLALPDLSHRIINLSGGQQRRVSLACTLIHEPDLLILDEPTVGLESILRKDIWDYLQELSKKLITIIITTHYIEETRQASIVGFMREGSILTEDSPNNVLMRFNEQSLEKVFLKLSVMQNSDQNQRTSNKVGQTVMIGLDDVDAHSMEINKHAQFSKRDYHEKLEKVVDPKKLKRMRIKAILWKHSVWMRQNYKSVIFIIFLTFFQTCFFCLTVGHNPTYIPVAAYNSETINCKESVASMECNSSKLGCVFLTYLDNSIYKVIYHTSEKSAIKSVSLGKTYAAITIKQNYSNSLRNRIKKWVFANSYDLDQSEISATCDHTNAEVSEYVILYLYKNFQTFIQDYLESCKLKRRVMSYPVRIEKAIYGANDPDFTQYFLPGFISTLIMCLGITIMTTSILTERKIGDLERNQVVGVTVNEVVLAYCITELVMLTILITVILFTVFFVFDAVLEGSLGLVVSLSIASGLCGMSYGLFVAALCETETAALFMSLGCFLPLMMFSGVVWPIQGMHIYLQWVAYAFPVSTTSEALRNIMVKGWGLDEAGVYKGFIVLPLWMLIFFILFSIALKFFKTKLCKLVTSCLFYNL</sequence>
<feature type="transmembrane region" description="Helical" evidence="7">
    <location>
        <begin position="587"/>
        <end position="613"/>
    </location>
</feature>
<comment type="subcellular location">
    <subcellularLocation>
        <location evidence="1">Membrane</location>
        <topology evidence="1">Multi-pass membrane protein</topology>
    </subcellularLocation>
</comment>
<evidence type="ECO:0000256" key="4">
    <source>
        <dbReference type="ARBA" id="ARBA00022840"/>
    </source>
</evidence>
<reference evidence="11" key="1">
    <citation type="submission" date="2023-01" db="EMBL/GenBank/DDBJ databases">
        <title>Key to firefly adult light organ development and bioluminescence: homeobox transcription factors regulate luciferase expression and transportation to peroxisome.</title>
        <authorList>
            <person name="Fu X."/>
        </authorList>
    </citation>
    <scope>NUCLEOTIDE SEQUENCE [LARGE SCALE GENOMIC DNA]</scope>
</reference>
<accession>A0AAN7SDJ5</accession>
<evidence type="ECO:0000259" key="9">
    <source>
        <dbReference type="PROSITE" id="PS51012"/>
    </source>
</evidence>
<gene>
    <name evidence="10" type="ORF">RN001_012874</name>
</gene>
<evidence type="ECO:0000256" key="1">
    <source>
        <dbReference type="ARBA" id="ARBA00004141"/>
    </source>
</evidence>
<name>A0AAN7SDJ5_9COLE</name>
<feature type="transmembrane region" description="Helical" evidence="7">
    <location>
        <begin position="510"/>
        <end position="534"/>
    </location>
</feature>
<dbReference type="Pfam" id="PF12698">
    <property type="entry name" value="ABC2_membrane_3"/>
    <property type="match status" value="1"/>
</dbReference>
<evidence type="ECO:0000313" key="11">
    <source>
        <dbReference type="Proteomes" id="UP001353858"/>
    </source>
</evidence>
<organism evidence="10 11">
    <name type="scientific">Aquatica leii</name>
    <dbReference type="NCBI Taxonomy" id="1421715"/>
    <lineage>
        <taxon>Eukaryota</taxon>
        <taxon>Metazoa</taxon>
        <taxon>Ecdysozoa</taxon>
        <taxon>Arthropoda</taxon>
        <taxon>Hexapoda</taxon>
        <taxon>Insecta</taxon>
        <taxon>Pterygota</taxon>
        <taxon>Neoptera</taxon>
        <taxon>Endopterygota</taxon>
        <taxon>Coleoptera</taxon>
        <taxon>Polyphaga</taxon>
        <taxon>Elateriformia</taxon>
        <taxon>Elateroidea</taxon>
        <taxon>Lampyridae</taxon>
        <taxon>Luciolinae</taxon>
        <taxon>Aquatica</taxon>
    </lineage>
</organism>
<dbReference type="GO" id="GO:0140359">
    <property type="term" value="F:ABC-type transporter activity"/>
    <property type="evidence" value="ECO:0007669"/>
    <property type="project" value="InterPro"/>
</dbReference>
<keyword evidence="11" id="KW-1185">Reference proteome</keyword>
<dbReference type="PANTHER" id="PTHR43038:SF5">
    <property type="entry name" value="RE14039P"/>
    <property type="match status" value="1"/>
</dbReference>
<evidence type="ECO:0000256" key="6">
    <source>
        <dbReference type="ARBA" id="ARBA00023136"/>
    </source>
</evidence>
<keyword evidence="5 7" id="KW-1133">Transmembrane helix</keyword>
<feature type="transmembrane region" description="Helical" evidence="7">
    <location>
        <begin position="555"/>
        <end position="581"/>
    </location>
</feature>
<dbReference type="EMBL" id="JARPUR010000005">
    <property type="protein sequence ID" value="KAK4876452.1"/>
    <property type="molecule type" value="Genomic_DNA"/>
</dbReference>
<dbReference type="InterPro" id="IPR003439">
    <property type="entry name" value="ABC_transporter-like_ATP-bd"/>
</dbReference>
<dbReference type="InterPro" id="IPR027417">
    <property type="entry name" value="P-loop_NTPase"/>
</dbReference>
<evidence type="ECO:0000256" key="3">
    <source>
        <dbReference type="ARBA" id="ARBA00022741"/>
    </source>
</evidence>
<comment type="caution">
    <text evidence="10">The sequence shown here is derived from an EMBL/GenBank/DDBJ whole genome shotgun (WGS) entry which is preliminary data.</text>
</comment>
<dbReference type="Proteomes" id="UP001353858">
    <property type="component" value="Unassembled WGS sequence"/>
</dbReference>
<keyword evidence="2 7" id="KW-0812">Transmembrane</keyword>
<dbReference type="Gene3D" id="3.40.50.300">
    <property type="entry name" value="P-loop containing nucleotide triphosphate hydrolases"/>
    <property type="match status" value="1"/>
</dbReference>
<dbReference type="PROSITE" id="PS50893">
    <property type="entry name" value="ABC_TRANSPORTER_2"/>
    <property type="match status" value="1"/>
</dbReference>
<dbReference type="SMART" id="SM00382">
    <property type="entry name" value="AAA"/>
    <property type="match status" value="1"/>
</dbReference>
<evidence type="ECO:0000256" key="5">
    <source>
        <dbReference type="ARBA" id="ARBA00022989"/>
    </source>
</evidence>
<evidence type="ECO:0008006" key="12">
    <source>
        <dbReference type="Google" id="ProtNLM"/>
    </source>
</evidence>
<feature type="transmembrane region" description="Helical" evidence="7">
    <location>
        <begin position="330"/>
        <end position="349"/>
    </location>
</feature>
<dbReference type="PROSITE" id="PS00211">
    <property type="entry name" value="ABC_TRANSPORTER_1"/>
    <property type="match status" value="1"/>
</dbReference>
<evidence type="ECO:0000256" key="7">
    <source>
        <dbReference type="SAM" id="Phobius"/>
    </source>
</evidence>